<accession>A0A7W2ERT7</accession>
<organism evidence="1 2">
    <name type="scientific">Rugamonas brunnea</name>
    <dbReference type="NCBI Taxonomy" id="2758569"/>
    <lineage>
        <taxon>Bacteria</taxon>
        <taxon>Pseudomonadati</taxon>
        <taxon>Pseudomonadota</taxon>
        <taxon>Betaproteobacteria</taxon>
        <taxon>Burkholderiales</taxon>
        <taxon>Oxalobacteraceae</taxon>
        <taxon>Telluria group</taxon>
        <taxon>Rugamonas</taxon>
    </lineage>
</organism>
<name>A0A7W2ERT7_9BURK</name>
<dbReference type="InterPro" id="IPR025427">
    <property type="entry name" value="DUF4160"/>
</dbReference>
<keyword evidence="2" id="KW-1185">Reference proteome</keyword>
<dbReference type="Pfam" id="PF13711">
    <property type="entry name" value="DUF4160"/>
    <property type="match status" value="1"/>
</dbReference>
<reference evidence="1 2" key="1">
    <citation type="submission" date="2020-07" db="EMBL/GenBank/DDBJ databases">
        <title>Novel species isolated from subtropical streams in China.</title>
        <authorList>
            <person name="Lu H."/>
        </authorList>
    </citation>
    <scope>NUCLEOTIDE SEQUENCE [LARGE SCALE GENOMIC DNA]</scope>
    <source>
        <strain evidence="1 2">LX20W</strain>
    </source>
</reference>
<dbReference type="AlphaFoldDB" id="A0A7W2ERT7"/>
<evidence type="ECO:0000313" key="2">
    <source>
        <dbReference type="Proteomes" id="UP000534388"/>
    </source>
</evidence>
<dbReference type="Proteomes" id="UP000534388">
    <property type="component" value="Unassembled WGS sequence"/>
</dbReference>
<protein>
    <submittedName>
        <fullName evidence="1">DUF4160 domain-containing protein</fullName>
    </submittedName>
</protein>
<evidence type="ECO:0000313" key="1">
    <source>
        <dbReference type="EMBL" id="MBA5637441.1"/>
    </source>
</evidence>
<proteinExistence type="predicted"/>
<sequence>MPLLLRSKGYRFYFFSQELGEPPHVHVDKDGRSAKFWIESATVVRNSHFSAVDLREIARIISDNRLEFLRRWNEHFDNS</sequence>
<gene>
    <name evidence="1" type="ORF">H3H37_10285</name>
</gene>
<dbReference type="EMBL" id="JACEZT010000005">
    <property type="protein sequence ID" value="MBA5637441.1"/>
    <property type="molecule type" value="Genomic_DNA"/>
</dbReference>
<dbReference type="RefSeq" id="WP_182162013.1">
    <property type="nucleotide sequence ID" value="NZ_JACEZT010000005.1"/>
</dbReference>
<comment type="caution">
    <text evidence="1">The sequence shown here is derived from an EMBL/GenBank/DDBJ whole genome shotgun (WGS) entry which is preliminary data.</text>
</comment>